<dbReference type="InterPro" id="IPR013751">
    <property type="entry name" value="ACP_syn_III_N"/>
</dbReference>
<dbReference type="KEGG" id="samy:DB32_007188"/>
<dbReference type="Gene3D" id="3.40.47.10">
    <property type="match status" value="1"/>
</dbReference>
<dbReference type="Pfam" id="PF08541">
    <property type="entry name" value="ACP_syn_III_C"/>
    <property type="match status" value="1"/>
</dbReference>
<evidence type="ECO:0000256" key="2">
    <source>
        <dbReference type="ARBA" id="ARBA00023315"/>
    </source>
</evidence>
<dbReference type="STRING" id="927083.DB32_007188"/>
<dbReference type="GO" id="GO:0006633">
    <property type="term" value="P:fatty acid biosynthetic process"/>
    <property type="evidence" value="ECO:0007669"/>
    <property type="project" value="InterPro"/>
</dbReference>
<dbReference type="GO" id="GO:0044550">
    <property type="term" value="P:secondary metabolite biosynthetic process"/>
    <property type="evidence" value="ECO:0007669"/>
    <property type="project" value="TreeGrafter"/>
</dbReference>
<keyword evidence="7" id="KW-1185">Reference proteome</keyword>
<accession>A0A0F6SH92</accession>
<keyword evidence="1" id="KW-0808">Transferase</keyword>
<dbReference type="OrthoDB" id="9815506at2"/>
<evidence type="ECO:0000259" key="5">
    <source>
        <dbReference type="Pfam" id="PF08545"/>
    </source>
</evidence>
<evidence type="ECO:0000313" key="7">
    <source>
        <dbReference type="Proteomes" id="UP000034883"/>
    </source>
</evidence>
<evidence type="ECO:0000259" key="3">
    <source>
        <dbReference type="Pfam" id="PF00108"/>
    </source>
</evidence>
<dbReference type="InterPro" id="IPR016039">
    <property type="entry name" value="Thiolase-like"/>
</dbReference>
<dbReference type="RefSeq" id="WP_053237040.1">
    <property type="nucleotide sequence ID" value="NZ_CP011125.1"/>
</dbReference>
<dbReference type="InterPro" id="IPR013747">
    <property type="entry name" value="ACP_syn_III_C"/>
</dbReference>
<dbReference type="Pfam" id="PF08545">
    <property type="entry name" value="ACP_syn_III"/>
    <property type="match status" value="1"/>
</dbReference>
<dbReference type="PANTHER" id="PTHR34069">
    <property type="entry name" value="3-OXOACYL-[ACYL-CARRIER-PROTEIN] SYNTHASE 3"/>
    <property type="match status" value="1"/>
</dbReference>
<dbReference type="SUPFAM" id="SSF53901">
    <property type="entry name" value="Thiolase-like"/>
    <property type="match status" value="1"/>
</dbReference>
<dbReference type="PANTHER" id="PTHR34069:SF2">
    <property type="entry name" value="BETA-KETOACYL-[ACYL-CARRIER-PROTEIN] SYNTHASE III"/>
    <property type="match status" value="1"/>
</dbReference>
<dbReference type="CDD" id="cd00830">
    <property type="entry name" value="KAS_III"/>
    <property type="match status" value="1"/>
</dbReference>
<keyword evidence="2" id="KW-0012">Acyltransferase</keyword>
<dbReference type="GO" id="GO:0004315">
    <property type="term" value="F:3-oxoacyl-[acyl-carrier-protein] synthase activity"/>
    <property type="evidence" value="ECO:0007669"/>
    <property type="project" value="InterPro"/>
</dbReference>
<gene>
    <name evidence="6" type="ORF">DB32_007188</name>
</gene>
<evidence type="ECO:0000256" key="1">
    <source>
        <dbReference type="ARBA" id="ARBA00022679"/>
    </source>
</evidence>
<evidence type="ECO:0000259" key="4">
    <source>
        <dbReference type="Pfam" id="PF08541"/>
    </source>
</evidence>
<evidence type="ECO:0000313" key="6">
    <source>
        <dbReference type="EMBL" id="AKF10039.1"/>
    </source>
</evidence>
<dbReference type="InterPro" id="IPR020616">
    <property type="entry name" value="Thiolase_N"/>
</dbReference>
<protein>
    <submittedName>
        <fullName evidence="6">3-oxoacyl-[acyl-carrier-protein] synthase, KASIII</fullName>
    </submittedName>
</protein>
<dbReference type="Proteomes" id="UP000034883">
    <property type="component" value="Chromosome"/>
</dbReference>
<dbReference type="Pfam" id="PF00108">
    <property type="entry name" value="Thiolase_N"/>
    <property type="match status" value="1"/>
</dbReference>
<dbReference type="AlphaFoldDB" id="A0A0F6SH92"/>
<feature type="domain" description="Beta-ketoacyl-[acyl-carrier-protein] synthase III N-terminal" evidence="5">
    <location>
        <begin position="170"/>
        <end position="206"/>
    </location>
</feature>
<feature type="domain" description="Beta-ketoacyl-[acyl-carrier-protein] synthase III C-terminal" evidence="4">
    <location>
        <begin position="257"/>
        <end position="346"/>
    </location>
</feature>
<feature type="domain" description="Thiolase N-terminal" evidence="3">
    <location>
        <begin position="50"/>
        <end position="142"/>
    </location>
</feature>
<reference evidence="6 7" key="1">
    <citation type="submission" date="2015-03" db="EMBL/GenBank/DDBJ databases">
        <title>Genome assembly of Sandaracinus amylolyticus DSM 53668.</title>
        <authorList>
            <person name="Sharma G."/>
            <person name="Subramanian S."/>
        </authorList>
    </citation>
    <scope>NUCLEOTIDE SEQUENCE [LARGE SCALE GENOMIC DNA]</scope>
    <source>
        <strain evidence="6 7">DSM 53668</strain>
    </source>
</reference>
<organism evidence="6 7">
    <name type="scientific">Sandaracinus amylolyticus</name>
    <dbReference type="NCBI Taxonomy" id="927083"/>
    <lineage>
        <taxon>Bacteria</taxon>
        <taxon>Pseudomonadati</taxon>
        <taxon>Myxococcota</taxon>
        <taxon>Polyangia</taxon>
        <taxon>Polyangiales</taxon>
        <taxon>Sandaracinaceae</taxon>
        <taxon>Sandaracinus</taxon>
    </lineage>
</organism>
<name>A0A0F6SH92_9BACT</name>
<sequence>MPGITIVGSGRHVPGRPIKNDELARVMDTSDEWIKPRSGIEQRHYVAEGEGVSDLAVVAAEKAIERARIDKREIDYVIFATMTPEHAFPGSGALLGAKLGIPGVPALDIRQQCAAMPFGMQLADGLVASGAAKTILLVGAEAHAGFMPYAWDALLGDTKPTPEEYEFATKHRGIAVLFGDGAGALVLRKSDRPGHGFIGAVNHSDGRAADQIWVPGGMFTRRHYWDASIDSHIPTMKGKDLFKSAVTLLPKVVHEVCDKHDVKLEDIDWFVAHQANDRINASVRQALGIAPDKVPSNIARYGNTSAGTIPILVDEMMRDGRLEPGQLVCFLALGAGLNWGSVLMRI</sequence>
<proteinExistence type="predicted"/>
<dbReference type="EMBL" id="CP011125">
    <property type="protein sequence ID" value="AKF10039.1"/>
    <property type="molecule type" value="Genomic_DNA"/>
</dbReference>